<dbReference type="Proteomes" id="UP000298030">
    <property type="component" value="Unassembled WGS sequence"/>
</dbReference>
<dbReference type="SUPFAM" id="SSF52540">
    <property type="entry name" value="P-loop containing nucleoside triphosphate hydrolases"/>
    <property type="match status" value="2"/>
</dbReference>
<dbReference type="OrthoDB" id="8954335at2759"/>
<dbReference type="InterPro" id="IPR006073">
    <property type="entry name" value="GTP-bd"/>
</dbReference>
<sequence length="448" mass="49448">MRSELQGQASDIILFILGCTGAGKSQFINDVLDEIGHPLGKDMRMEVHDGLSQCTLSICPVRLAPTCGEEQNDLRRVVIVDGPGWKDDEALDQHHPIFVNAKEWLSLHYAQVQGRHCGVIYLQDVSLGTYVRAASQSLHASLDFAAVTKCRYFVVLATKGDRKTEDPAAVLRESSMAWRKVVSAGIPVYQVNHAPSQRNTLRIIQDVLQRSTQEQGRVLSILETVLSPSGGRPELLAGFGQPDDIVVLVLGPLKSGKSTFLNRLLLSLGQPESIRVKNGMCSTTQGIESAVIARYALKRGGSRRLVLVDTPGFEADDLKDARTLGSINRWLSERYRQTVPVCGAIYLHDISQGGYARTAGHIFDLFPLLVRSVPLKGAVIASTKWVDRFESDSISKEAELLSAFWHNLVARGYAVRRLSQEGYEVRGPGSRNRVDLLRELLEEIDGRP</sequence>
<dbReference type="EMBL" id="QPFP01000137">
    <property type="protein sequence ID" value="TEB20535.1"/>
    <property type="molecule type" value="Genomic_DNA"/>
</dbReference>
<dbReference type="AlphaFoldDB" id="A0A4Y7SG74"/>
<evidence type="ECO:0000313" key="2">
    <source>
        <dbReference type="EMBL" id="TEB20535.1"/>
    </source>
</evidence>
<evidence type="ECO:0000313" key="3">
    <source>
        <dbReference type="Proteomes" id="UP000298030"/>
    </source>
</evidence>
<evidence type="ECO:0000259" key="1">
    <source>
        <dbReference type="Pfam" id="PF01926"/>
    </source>
</evidence>
<gene>
    <name evidence="2" type="ORF">FA13DRAFT_1742851</name>
</gene>
<keyword evidence="3" id="KW-1185">Reference proteome</keyword>
<dbReference type="InterPro" id="IPR027417">
    <property type="entry name" value="P-loop_NTPase"/>
</dbReference>
<feature type="domain" description="G" evidence="1">
    <location>
        <begin position="247"/>
        <end position="316"/>
    </location>
</feature>
<dbReference type="STRING" id="71717.A0A4Y7SG74"/>
<proteinExistence type="predicted"/>
<dbReference type="Pfam" id="PF01926">
    <property type="entry name" value="MMR_HSR1"/>
    <property type="match status" value="1"/>
</dbReference>
<dbReference type="Gene3D" id="3.40.50.300">
    <property type="entry name" value="P-loop containing nucleotide triphosphate hydrolases"/>
    <property type="match status" value="2"/>
</dbReference>
<accession>A0A4Y7SG74</accession>
<dbReference type="GO" id="GO:0005525">
    <property type="term" value="F:GTP binding"/>
    <property type="evidence" value="ECO:0007669"/>
    <property type="project" value="InterPro"/>
</dbReference>
<comment type="caution">
    <text evidence="2">The sequence shown here is derived from an EMBL/GenBank/DDBJ whole genome shotgun (WGS) entry which is preliminary data.</text>
</comment>
<reference evidence="2 3" key="1">
    <citation type="journal article" date="2019" name="Nat. Ecol. Evol.">
        <title>Megaphylogeny resolves global patterns of mushroom evolution.</title>
        <authorList>
            <person name="Varga T."/>
            <person name="Krizsan K."/>
            <person name="Foldi C."/>
            <person name="Dima B."/>
            <person name="Sanchez-Garcia M."/>
            <person name="Sanchez-Ramirez S."/>
            <person name="Szollosi G.J."/>
            <person name="Szarkandi J.G."/>
            <person name="Papp V."/>
            <person name="Albert L."/>
            <person name="Andreopoulos W."/>
            <person name="Angelini C."/>
            <person name="Antonin V."/>
            <person name="Barry K.W."/>
            <person name="Bougher N.L."/>
            <person name="Buchanan P."/>
            <person name="Buyck B."/>
            <person name="Bense V."/>
            <person name="Catcheside P."/>
            <person name="Chovatia M."/>
            <person name="Cooper J."/>
            <person name="Damon W."/>
            <person name="Desjardin D."/>
            <person name="Finy P."/>
            <person name="Geml J."/>
            <person name="Haridas S."/>
            <person name="Hughes K."/>
            <person name="Justo A."/>
            <person name="Karasinski D."/>
            <person name="Kautmanova I."/>
            <person name="Kiss B."/>
            <person name="Kocsube S."/>
            <person name="Kotiranta H."/>
            <person name="LaButti K.M."/>
            <person name="Lechner B.E."/>
            <person name="Liimatainen K."/>
            <person name="Lipzen A."/>
            <person name="Lukacs Z."/>
            <person name="Mihaltcheva S."/>
            <person name="Morgado L.N."/>
            <person name="Niskanen T."/>
            <person name="Noordeloos M.E."/>
            <person name="Ohm R.A."/>
            <person name="Ortiz-Santana B."/>
            <person name="Ovrebo C."/>
            <person name="Racz N."/>
            <person name="Riley R."/>
            <person name="Savchenko A."/>
            <person name="Shiryaev A."/>
            <person name="Soop K."/>
            <person name="Spirin V."/>
            <person name="Szebenyi C."/>
            <person name="Tomsovsky M."/>
            <person name="Tulloss R.E."/>
            <person name="Uehling J."/>
            <person name="Grigoriev I.V."/>
            <person name="Vagvolgyi C."/>
            <person name="Papp T."/>
            <person name="Martin F.M."/>
            <person name="Miettinen O."/>
            <person name="Hibbett D.S."/>
            <person name="Nagy L.G."/>
        </authorList>
    </citation>
    <scope>NUCLEOTIDE SEQUENCE [LARGE SCALE GENOMIC DNA]</scope>
    <source>
        <strain evidence="2 3">FP101781</strain>
    </source>
</reference>
<protein>
    <recommendedName>
        <fullName evidence="1">G domain-containing protein</fullName>
    </recommendedName>
</protein>
<name>A0A4Y7SG74_COPMI</name>
<organism evidence="2 3">
    <name type="scientific">Coprinellus micaceus</name>
    <name type="common">Glistening ink-cap mushroom</name>
    <name type="synonym">Coprinus micaceus</name>
    <dbReference type="NCBI Taxonomy" id="71717"/>
    <lineage>
        <taxon>Eukaryota</taxon>
        <taxon>Fungi</taxon>
        <taxon>Dikarya</taxon>
        <taxon>Basidiomycota</taxon>
        <taxon>Agaricomycotina</taxon>
        <taxon>Agaricomycetes</taxon>
        <taxon>Agaricomycetidae</taxon>
        <taxon>Agaricales</taxon>
        <taxon>Agaricineae</taxon>
        <taxon>Psathyrellaceae</taxon>
        <taxon>Coprinellus</taxon>
    </lineage>
</organism>